<evidence type="ECO:0000313" key="1">
    <source>
        <dbReference type="EMBL" id="KKB07928.1"/>
    </source>
</evidence>
<comment type="caution">
    <text evidence="1">The sequence shown here is derived from an EMBL/GenBank/DDBJ whole genome shotgun (WGS) entry which is preliminary data.</text>
</comment>
<dbReference type="InterPro" id="IPR023998">
    <property type="entry name" value="FCR-like"/>
</dbReference>
<proteinExistence type="predicted"/>
<dbReference type="GO" id="GO:0051537">
    <property type="term" value="F:2 iron, 2 sulfur cluster binding"/>
    <property type="evidence" value="ECO:0007669"/>
    <property type="project" value="InterPro"/>
</dbReference>
<dbReference type="EMBL" id="JZEY01000061">
    <property type="protein sequence ID" value="KKB07928.1"/>
    <property type="molecule type" value="Genomic_DNA"/>
</dbReference>
<reference evidence="1 2" key="1">
    <citation type="submission" date="2015-03" db="EMBL/GenBank/DDBJ databases">
        <authorList>
            <person name="Hassan Y."/>
            <person name="Lepp D."/>
            <person name="Li X.-Z."/>
            <person name="Zhou T."/>
        </authorList>
    </citation>
    <scope>NUCLEOTIDE SEQUENCE [LARGE SCALE GENOMIC DNA]</scope>
    <source>
        <strain evidence="1 2">IPL18</strain>
    </source>
</reference>
<dbReference type="AlphaFoldDB" id="A0A0F5FGK4"/>
<dbReference type="STRING" id="429727.VE26_15045"/>
<dbReference type="NCBIfam" id="TIGR03950">
    <property type="entry name" value="sidero_Fe_reduc"/>
    <property type="match status" value="1"/>
</dbReference>
<evidence type="ECO:0000313" key="2">
    <source>
        <dbReference type="Proteomes" id="UP000033649"/>
    </source>
</evidence>
<gene>
    <name evidence="1" type="ORF">VE26_15045</name>
</gene>
<keyword evidence="2" id="KW-1185">Reference proteome</keyword>
<sequence length="273" mass="30158">MPVRERHFLFAQDGGDAALTRLIATAHAATGFMKGAPGAAPRGWHQLGRDNGAFLRTLQQKLMASYPAAGMPFYAVRLWTNLIWQPAYLSVIATHLQGALPDLSGIAQAQRGIYVDDYRLQPGPQHRDHTEALIGRAGPALRLYADRVLEEIQTIMPLKERFAHYLLAERMLSLMVRLRHFRPMLGVTEQLAFCTLWLDAMGLDRHGQLDVVTLPQGGEAVIVARKGCCLDYRAMPGTLCASCPKQDKTVRTARQRDNASAELSMQSDPVGTA</sequence>
<name>A0A0F5FGK4_9HYPH</name>
<dbReference type="Proteomes" id="UP000033649">
    <property type="component" value="Unassembled WGS sequence"/>
</dbReference>
<accession>A0A0F5FGK4</accession>
<organism evidence="1 2">
    <name type="scientific">Devosia chinhatensis</name>
    <dbReference type="NCBI Taxonomy" id="429727"/>
    <lineage>
        <taxon>Bacteria</taxon>
        <taxon>Pseudomonadati</taxon>
        <taxon>Pseudomonadota</taxon>
        <taxon>Alphaproteobacteria</taxon>
        <taxon>Hyphomicrobiales</taxon>
        <taxon>Devosiaceae</taxon>
        <taxon>Devosia</taxon>
    </lineage>
</organism>
<protein>
    <submittedName>
        <fullName evidence="1">Uncharacterized protein</fullName>
    </submittedName>
</protein>
<dbReference type="PATRIC" id="fig|429727.3.peg.3083"/>